<dbReference type="PANTHER" id="PTHR34822">
    <property type="entry name" value="GRPB DOMAIN PROTEIN (AFU_ORTHOLOGUE AFUA_1G01530)"/>
    <property type="match status" value="1"/>
</dbReference>
<dbReference type="PANTHER" id="PTHR34822:SF1">
    <property type="entry name" value="GRPB FAMILY PROTEIN"/>
    <property type="match status" value="1"/>
</dbReference>
<reference evidence="1 2" key="1">
    <citation type="submission" date="2017-06" db="EMBL/GenBank/DDBJ databases">
        <authorList>
            <person name="Kim H.J."/>
            <person name="Triplett B.A."/>
        </authorList>
    </citation>
    <scope>NUCLEOTIDE SEQUENCE [LARGE SCALE GENOMIC DNA]</scope>
    <source>
        <strain evidence="1 2">SCA</strain>
    </source>
</reference>
<evidence type="ECO:0000313" key="2">
    <source>
        <dbReference type="Proteomes" id="UP000198304"/>
    </source>
</evidence>
<sequence length="214" mass="25587">MIKLSVGAVNFYNPTDEVVSMKKELSEMSLKELWKLFPIILKEHNSKYKEWYEIEERQLFNCINNEDIKRINHIGSSAVEGLISKPTVDILLEVDNNCDIIKLIEILNINGWILMSSEYEPVLRFVFNKGYTPDGFAEKVYHLHVRYLDDWDELYFRDYLLDHHDVAVQYANLKLKLWKEFEHNRDGYTEAKTEFIKRYTEKAKFEYTGRYIPK</sequence>
<gene>
    <name evidence="1" type="ORF">SAMN05446037_10724</name>
</gene>
<dbReference type="Gene3D" id="3.30.460.10">
    <property type="entry name" value="Beta Polymerase, domain 2"/>
    <property type="match status" value="1"/>
</dbReference>
<dbReference type="InterPro" id="IPR007344">
    <property type="entry name" value="GrpB/CoaE"/>
</dbReference>
<dbReference type="EMBL" id="FZOJ01000072">
    <property type="protein sequence ID" value="SNT27970.1"/>
    <property type="molecule type" value="Genomic_DNA"/>
</dbReference>
<protein>
    <submittedName>
        <fullName evidence="1">GrpB domain, predicted nucleotidyltransferase, UPF0157 family</fullName>
    </submittedName>
</protein>
<dbReference type="Pfam" id="PF04229">
    <property type="entry name" value="GrpB"/>
    <property type="match status" value="1"/>
</dbReference>
<evidence type="ECO:0000313" key="1">
    <source>
        <dbReference type="EMBL" id="SNT27970.1"/>
    </source>
</evidence>
<dbReference type="AlphaFoldDB" id="A0A239LCE6"/>
<dbReference type="InterPro" id="IPR043519">
    <property type="entry name" value="NT_sf"/>
</dbReference>
<keyword evidence="2" id="KW-1185">Reference proteome</keyword>
<dbReference type="GO" id="GO:0016740">
    <property type="term" value="F:transferase activity"/>
    <property type="evidence" value="ECO:0007669"/>
    <property type="project" value="UniProtKB-KW"/>
</dbReference>
<keyword evidence="1" id="KW-0808">Transferase</keyword>
<organism evidence="1 2">
    <name type="scientific">Anaerovirgula multivorans</name>
    <dbReference type="NCBI Taxonomy" id="312168"/>
    <lineage>
        <taxon>Bacteria</taxon>
        <taxon>Bacillati</taxon>
        <taxon>Bacillota</taxon>
        <taxon>Clostridia</taxon>
        <taxon>Peptostreptococcales</taxon>
        <taxon>Natronincolaceae</taxon>
        <taxon>Anaerovirgula</taxon>
    </lineage>
</organism>
<proteinExistence type="predicted"/>
<accession>A0A239LCE6</accession>
<name>A0A239LCE6_9FIRM</name>
<dbReference type="SUPFAM" id="SSF81301">
    <property type="entry name" value="Nucleotidyltransferase"/>
    <property type="match status" value="1"/>
</dbReference>
<dbReference type="Proteomes" id="UP000198304">
    <property type="component" value="Unassembled WGS sequence"/>
</dbReference>